<accession>A0A8B8AHN0</accession>
<keyword evidence="2" id="KW-1185">Reference proteome</keyword>
<reference evidence="3" key="1">
    <citation type="submission" date="2025-08" db="UniProtKB">
        <authorList>
            <consortium name="RefSeq"/>
        </authorList>
    </citation>
    <scope>IDENTIFICATION</scope>
    <source>
        <tissue evidence="3">Whole sample</tissue>
    </source>
</reference>
<dbReference type="GeneID" id="111101745"/>
<evidence type="ECO:0000313" key="3">
    <source>
        <dbReference type="RefSeq" id="XP_022290048.1"/>
    </source>
</evidence>
<protein>
    <submittedName>
        <fullName evidence="3">Uncharacterized protein LOC111101745</fullName>
    </submittedName>
</protein>
<evidence type="ECO:0000313" key="2">
    <source>
        <dbReference type="Proteomes" id="UP000694844"/>
    </source>
</evidence>
<dbReference type="KEGG" id="cvn:111101745"/>
<keyword evidence="1" id="KW-0732">Signal</keyword>
<dbReference type="Proteomes" id="UP000694844">
    <property type="component" value="Chromosome 6"/>
</dbReference>
<dbReference type="RefSeq" id="XP_022290048.1">
    <property type="nucleotide sequence ID" value="XM_022434340.1"/>
</dbReference>
<name>A0A8B8AHN0_CRAVI</name>
<feature type="chain" id="PRO_5034289467" evidence="1">
    <location>
        <begin position="23"/>
        <end position="388"/>
    </location>
</feature>
<dbReference type="AlphaFoldDB" id="A0A8B8AHN0"/>
<feature type="signal peptide" evidence="1">
    <location>
        <begin position="1"/>
        <end position="22"/>
    </location>
</feature>
<evidence type="ECO:0000256" key="1">
    <source>
        <dbReference type="SAM" id="SignalP"/>
    </source>
</evidence>
<organism evidence="2 3">
    <name type="scientific">Crassostrea virginica</name>
    <name type="common">Eastern oyster</name>
    <dbReference type="NCBI Taxonomy" id="6565"/>
    <lineage>
        <taxon>Eukaryota</taxon>
        <taxon>Metazoa</taxon>
        <taxon>Spiralia</taxon>
        <taxon>Lophotrochozoa</taxon>
        <taxon>Mollusca</taxon>
        <taxon>Bivalvia</taxon>
        <taxon>Autobranchia</taxon>
        <taxon>Pteriomorphia</taxon>
        <taxon>Ostreida</taxon>
        <taxon>Ostreoidea</taxon>
        <taxon>Ostreidae</taxon>
        <taxon>Crassostrea</taxon>
    </lineage>
</organism>
<proteinExistence type="predicted"/>
<sequence length="388" mass="43655">MIKMRIYLIILLFLTSAPLVKTIGKVSLVKEVANTALSLFTTIMDLFELSTEKNELEQLTVEISEIKQILKTGLNSFLVRLDKSTYQNTLTGYINKVDSCEIDYLNYVVSPSDASKKNLVKCSDIIESVRPLGKYLSGSRIFDGPLLFDLYKDSNGVCNGSAMESIFKTLFAEYAIGCTIATTIERIEHSENASLYANECKDTMSKIVDYVKSLYQNCAPPACRNFHCSVQSIFSKYPPGSPDDLHANLSEMYPWFNFLIFEFSEGGETIVGGNFFVRHDDDHMLKGSKYDIYFFDGDIQITTERQNFSLAIQISQNLLISHSFGNSTMTSVFYDGLPYGTFLGFAAENNSLCNDKNLKDNRECYISTSNIFSLNPTLLVLISFFLVN</sequence>
<gene>
    <name evidence="3" type="primary">LOC111101745</name>
</gene>